<feature type="signal peptide" evidence="7">
    <location>
        <begin position="1"/>
        <end position="23"/>
    </location>
</feature>
<dbReference type="GO" id="GO:0030655">
    <property type="term" value="P:beta-lactam antibiotic catabolic process"/>
    <property type="evidence" value="ECO:0007669"/>
    <property type="project" value="InterPro"/>
</dbReference>
<comment type="caution">
    <text evidence="9">The sequence shown here is derived from an EMBL/GenBank/DDBJ whole genome shotgun (WGS) entry which is preliminary data.</text>
</comment>
<comment type="similarity">
    <text evidence="2 6">Belongs to the class-A beta-lactamase family.</text>
</comment>
<sequence length="286" mass="29706">MSALTRRAMLAGAAALAAAPAYADTVAGDIAALEKQSGGRLGVFGLDTGSGRSIAYRAGERFPLCSTYKLLTVAAVLHGVDKGAVTLDQRIAYGQADLLDYAPVTRKNVGAGFMTVGALSAAALEWSDNTAANLLLGVIGGPQGWTRFARSLGDRVSRLDRTEPTLNTAIPGDKRDTTTPQAMVNDLRAVLLDDALTEPSRAQLNAWLLASQIDGALLKAGLPAGWRVGDKSGAGAYGTRNDIGILYPPGAAPILAAVYYTETTQPMAASNRLIADCGRIIAQAFS</sequence>
<dbReference type="EC" id="3.5.2.6" evidence="3 6"/>
<dbReference type="Proteomes" id="UP000708298">
    <property type="component" value="Unassembled WGS sequence"/>
</dbReference>
<feature type="domain" description="Beta-lactamase class A catalytic" evidence="8">
    <location>
        <begin position="46"/>
        <end position="259"/>
    </location>
</feature>
<accession>A0A964DZR0</accession>
<comment type="catalytic activity">
    <reaction evidence="1 6">
        <text>a beta-lactam + H2O = a substituted beta-amino acid</text>
        <dbReference type="Rhea" id="RHEA:20401"/>
        <dbReference type="ChEBI" id="CHEBI:15377"/>
        <dbReference type="ChEBI" id="CHEBI:35627"/>
        <dbReference type="ChEBI" id="CHEBI:140347"/>
        <dbReference type="EC" id="3.5.2.6"/>
    </reaction>
</comment>
<evidence type="ECO:0000256" key="7">
    <source>
        <dbReference type="SAM" id="SignalP"/>
    </source>
</evidence>
<dbReference type="InterPro" id="IPR000871">
    <property type="entry name" value="Beta-lactam_class-A"/>
</dbReference>
<protein>
    <recommendedName>
        <fullName evidence="3 6">Beta-lactamase</fullName>
        <ecNumber evidence="3 6">3.5.2.6</ecNumber>
    </recommendedName>
</protein>
<dbReference type="Pfam" id="PF13354">
    <property type="entry name" value="Beta-lactamase2"/>
    <property type="match status" value="1"/>
</dbReference>
<proteinExistence type="inferred from homology"/>
<dbReference type="InterPro" id="IPR006311">
    <property type="entry name" value="TAT_signal"/>
</dbReference>
<dbReference type="PRINTS" id="PR00118">
    <property type="entry name" value="BLACTAMASEA"/>
</dbReference>
<evidence type="ECO:0000313" key="10">
    <source>
        <dbReference type="Proteomes" id="UP000708298"/>
    </source>
</evidence>
<evidence type="ECO:0000313" key="9">
    <source>
        <dbReference type="EMBL" id="MCB8875913.1"/>
    </source>
</evidence>
<feature type="chain" id="PRO_5037719421" description="Beta-lactamase" evidence="7">
    <location>
        <begin position="24"/>
        <end position="286"/>
    </location>
</feature>
<keyword evidence="10" id="KW-1185">Reference proteome</keyword>
<dbReference type="PROSITE" id="PS00146">
    <property type="entry name" value="BETA_LACTAMASE_A"/>
    <property type="match status" value="1"/>
</dbReference>
<dbReference type="InterPro" id="IPR045155">
    <property type="entry name" value="Beta-lactam_cat"/>
</dbReference>
<dbReference type="GO" id="GO:0008800">
    <property type="term" value="F:beta-lactamase activity"/>
    <property type="evidence" value="ECO:0007669"/>
    <property type="project" value="UniProtKB-UniRule"/>
</dbReference>
<evidence type="ECO:0000256" key="3">
    <source>
        <dbReference type="ARBA" id="ARBA00012865"/>
    </source>
</evidence>
<dbReference type="AlphaFoldDB" id="A0A964DZR0"/>
<dbReference type="EMBL" id="JAESVB010000004">
    <property type="protein sequence ID" value="MCB8875913.1"/>
    <property type="molecule type" value="Genomic_DNA"/>
</dbReference>
<gene>
    <name evidence="9" type="primary">bla</name>
    <name evidence="9" type="ORF">ASILVAE211_12035</name>
</gene>
<dbReference type="PROSITE" id="PS51318">
    <property type="entry name" value="TAT"/>
    <property type="match status" value="1"/>
</dbReference>
<keyword evidence="5 6" id="KW-0046">Antibiotic resistance</keyword>
<dbReference type="PANTHER" id="PTHR35333">
    <property type="entry name" value="BETA-LACTAMASE"/>
    <property type="match status" value="1"/>
</dbReference>
<dbReference type="NCBIfam" id="NF033103">
    <property type="entry name" value="bla_class_A"/>
    <property type="match status" value="1"/>
</dbReference>
<dbReference type="SUPFAM" id="SSF56601">
    <property type="entry name" value="beta-lactamase/transpeptidase-like"/>
    <property type="match status" value="1"/>
</dbReference>
<reference evidence="9" key="1">
    <citation type="journal article" date="2021" name="Microorganisms">
        <title>Acidisoma silvae sp. nov. and Acidisomacellulosilytica sp. nov., Two Acidophilic Bacteria Isolated from Decaying Wood, Hydrolyzing Cellulose and Producing Poly-3-hydroxybutyrate.</title>
        <authorList>
            <person name="Mieszkin S."/>
            <person name="Pouder E."/>
            <person name="Uroz S."/>
            <person name="Simon-Colin C."/>
            <person name="Alain K."/>
        </authorList>
    </citation>
    <scope>NUCLEOTIDE SEQUENCE</scope>
    <source>
        <strain evidence="9">HW T2.11</strain>
    </source>
</reference>
<dbReference type="PANTHER" id="PTHR35333:SF3">
    <property type="entry name" value="BETA-LACTAMASE-TYPE TRANSPEPTIDASE FOLD CONTAINING PROTEIN"/>
    <property type="match status" value="1"/>
</dbReference>
<name>A0A964DZR0_9PROT</name>
<evidence type="ECO:0000256" key="2">
    <source>
        <dbReference type="ARBA" id="ARBA00009009"/>
    </source>
</evidence>
<dbReference type="Gene3D" id="3.40.710.10">
    <property type="entry name" value="DD-peptidase/beta-lactamase superfamily"/>
    <property type="match status" value="1"/>
</dbReference>
<reference evidence="9" key="2">
    <citation type="submission" date="2021-01" db="EMBL/GenBank/DDBJ databases">
        <authorList>
            <person name="Mieszkin S."/>
            <person name="Pouder E."/>
            <person name="Alain K."/>
        </authorList>
    </citation>
    <scope>NUCLEOTIDE SEQUENCE</scope>
    <source>
        <strain evidence="9">HW T2.11</strain>
    </source>
</reference>
<keyword evidence="7" id="KW-0732">Signal</keyword>
<evidence type="ECO:0000259" key="8">
    <source>
        <dbReference type="Pfam" id="PF13354"/>
    </source>
</evidence>
<evidence type="ECO:0000256" key="1">
    <source>
        <dbReference type="ARBA" id="ARBA00001526"/>
    </source>
</evidence>
<organism evidence="9 10">
    <name type="scientific">Acidisoma silvae</name>
    <dbReference type="NCBI Taxonomy" id="2802396"/>
    <lineage>
        <taxon>Bacteria</taxon>
        <taxon>Pseudomonadati</taxon>
        <taxon>Pseudomonadota</taxon>
        <taxon>Alphaproteobacteria</taxon>
        <taxon>Acetobacterales</taxon>
        <taxon>Acidocellaceae</taxon>
        <taxon>Acidisoma</taxon>
    </lineage>
</organism>
<evidence type="ECO:0000256" key="5">
    <source>
        <dbReference type="ARBA" id="ARBA00023251"/>
    </source>
</evidence>
<keyword evidence="4 6" id="KW-0378">Hydrolase</keyword>
<dbReference type="RefSeq" id="WP_227321556.1">
    <property type="nucleotide sequence ID" value="NZ_JAESVB010000004.1"/>
</dbReference>
<dbReference type="InterPro" id="IPR023650">
    <property type="entry name" value="Beta-lactam_class-A_AS"/>
</dbReference>
<dbReference type="GO" id="GO:0046677">
    <property type="term" value="P:response to antibiotic"/>
    <property type="evidence" value="ECO:0007669"/>
    <property type="project" value="UniProtKB-UniRule"/>
</dbReference>
<evidence type="ECO:0000256" key="6">
    <source>
        <dbReference type="RuleBase" id="RU361140"/>
    </source>
</evidence>
<evidence type="ECO:0000256" key="4">
    <source>
        <dbReference type="ARBA" id="ARBA00022801"/>
    </source>
</evidence>
<dbReference type="InterPro" id="IPR012338">
    <property type="entry name" value="Beta-lactam/transpept-like"/>
</dbReference>